<evidence type="ECO:0000256" key="6">
    <source>
        <dbReference type="ARBA" id="ARBA00066901"/>
    </source>
</evidence>
<reference evidence="7" key="1">
    <citation type="submission" date="2022-06" db="EMBL/GenBank/DDBJ databases">
        <title>Genomic Encyclopedia of Archaeal and Bacterial Type Strains, Phase II (KMG-II): from individual species to whole genera.</title>
        <authorList>
            <person name="Goeker M."/>
        </authorList>
    </citation>
    <scope>NUCLEOTIDE SEQUENCE</scope>
    <source>
        <strain evidence="7">DSM 43935</strain>
    </source>
</reference>
<dbReference type="SUPFAM" id="SSF89623">
    <property type="entry name" value="Ribose/Galactose isomerase RpiB/AlsB"/>
    <property type="match status" value="1"/>
</dbReference>
<dbReference type="NCBIfam" id="TIGR02133">
    <property type="entry name" value="RPI_actino"/>
    <property type="match status" value="1"/>
</dbReference>
<dbReference type="FunFam" id="3.40.1400.10:FF:000004">
    <property type="entry name" value="Ribose 5-phosphate isomerase"/>
    <property type="match status" value="1"/>
</dbReference>
<dbReference type="GO" id="GO:0016861">
    <property type="term" value="F:intramolecular oxidoreductase activity, interconverting aldoses and ketoses"/>
    <property type="evidence" value="ECO:0007669"/>
    <property type="project" value="UniProtKB-ARBA"/>
</dbReference>
<dbReference type="EC" id="5.3.1.34" evidence="6"/>
<evidence type="ECO:0000256" key="3">
    <source>
        <dbReference type="ARBA" id="ARBA00023235"/>
    </source>
</evidence>
<keyword evidence="8" id="KW-1185">Reference proteome</keyword>
<dbReference type="NCBIfam" id="TIGR00689">
    <property type="entry name" value="rpiB_lacA_lacB"/>
    <property type="match status" value="1"/>
</dbReference>
<comment type="pathway">
    <text evidence="5">Carbohydrate metabolism; D-threitol degradation.</text>
</comment>
<comment type="similarity">
    <text evidence="2">Belongs to the LacAB/RpiB family.</text>
</comment>
<dbReference type="PIRSF" id="PIRSF005384">
    <property type="entry name" value="RpiB_LacA_B"/>
    <property type="match status" value="1"/>
</dbReference>
<dbReference type="GO" id="GO:0009758">
    <property type="term" value="P:carbohydrate utilization"/>
    <property type="evidence" value="ECO:0007669"/>
    <property type="project" value="UniProtKB-ARBA"/>
</dbReference>
<dbReference type="GO" id="GO:0016052">
    <property type="term" value="P:carbohydrate catabolic process"/>
    <property type="evidence" value="ECO:0007669"/>
    <property type="project" value="UniProtKB-ARBA"/>
</dbReference>
<proteinExistence type="inferred from homology"/>
<dbReference type="Pfam" id="PF02502">
    <property type="entry name" value="LacAB_rpiB"/>
    <property type="match status" value="1"/>
</dbReference>
<dbReference type="NCBIfam" id="NF004051">
    <property type="entry name" value="PRK05571.1"/>
    <property type="match status" value="1"/>
</dbReference>
<dbReference type="Gene3D" id="3.40.1400.10">
    <property type="entry name" value="Sugar-phosphate isomerase, RpiB/LacA/LacB"/>
    <property type="match status" value="1"/>
</dbReference>
<gene>
    <name evidence="7" type="ORF">LX83_001364</name>
</gene>
<evidence type="ECO:0000313" key="7">
    <source>
        <dbReference type="EMBL" id="MCP2164524.1"/>
    </source>
</evidence>
<comment type="catalytic activity">
    <reaction evidence="4">
        <text>D-erythrulose 4-phosphate = D-erythrose 4-phosphate</text>
        <dbReference type="Rhea" id="RHEA:48784"/>
        <dbReference type="ChEBI" id="CHEBI:16897"/>
        <dbReference type="ChEBI" id="CHEBI:90796"/>
        <dbReference type="EC" id="5.3.1.34"/>
    </reaction>
</comment>
<dbReference type="InterPro" id="IPR036569">
    <property type="entry name" value="RpiB_LacA_LacB_sf"/>
</dbReference>
<evidence type="ECO:0000256" key="2">
    <source>
        <dbReference type="ARBA" id="ARBA00008754"/>
    </source>
</evidence>
<evidence type="ECO:0000256" key="4">
    <source>
        <dbReference type="ARBA" id="ARBA00051490"/>
    </source>
</evidence>
<name>A0AAE3KFL0_9PSEU</name>
<dbReference type="PANTHER" id="PTHR43732:SF1">
    <property type="entry name" value="RIBOSE 5-PHOSPHATE ISOMERASE"/>
    <property type="match status" value="1"/>
</dbReference>
<dbReference type="GO" id="GO:0071322">
    <property type="term" value="P:cellular response to carbohydrate stimulus"/>
    <property type="evidence" value="ECO:0007669"/>
    <property type="project" value="UniProtKB-ARBA"/>
</dbReference>
<organism evidence="7 8">
    <name type="scientific">Goodfellowiella coeruleoviolacea</name>
    <dbReference type="NCBI Taxonomy" id="334858"/>
    <lineage>
        <taxon>Bacteria</taxon>
        <taxon>Bacillati</taxon>
        <taxon>Actinomycetota</taxon>
        <taxon>Actinomycetes</taxon>
        <taxon>Pseudonocardiales</taxon>
        <taxon>Pseudonocardiaceae</taxon>
        <taxon>Goodfellowiella</taxon>
    </lineage>
</organism>
<evidence type="ECO:0000256" key="1">
    <source>
        <dbReference type="ARBA" id="ARBA00004939"/>
    </source>
</evidence>
<dbReference type="EMBL" id="JAMTCK010000003">
    <property type="protein sequence ID" value="MCP2164524.1"/>
    <property type="molecule type" value="Genomic_DNA"/>
</dbReference>
<dbReference type="InterPro" id="IPR003500">
    <property type="entry name" value="RpiB_LacA_LacB"/>
</dbReference>
<protein>
    <recommendedName>
        <fullName evidence="6">D-erythrulose 4-phosphate isomerase</fullName>
        <ecNumber evidence="6">5.3.1.34</ecNumber>
    </recommendedName>
</protein>
<accession>A0AAE3KFL0</accession>
<evidence type="ECO:0000256" key="5">
    <source>
        <dbReference type="ARBA" id="ARBA00060528"/>
    </source>
</evidence>
<dbReference type="AlphaFoldDB" id="A0AAE3KFL0"/>
<comment type="pathway">
    <text evidence="1">Carbohydrate metabolism; erythritol degradation.</text>
</comment>
<dbReference type="InterPro" id="IPR011860">
    <property type="entry name" value="Rib-5-P_Isoase_Actino"/>
</dbReference>
<dbReference type="RefSeq" id="WP_253768266.1">
    <property type="nucleotide sequence ID" value="NZ_JAMTCK010000003.1"/>
</dbReference>
<sequence>MTTDQVRWRIGVGSDNLGFALKQLLAQRMADDHRVVEVVDYGVPDEHDSTAYPHVGLRAAEAVARGEVDRAVLVCGTGIGMSISANKVPGVRASVAADSYSVQRSVLSNNCQVLCFGARVIGPELAATLLDEWLGHVFDEASPSQRKVAVISDYEQREQGLAS</sequence>
<dbReference type="InterPro" id="IPR051812">
    <property type="entry name" value="SPI_LacAB/RpiB"/>
</dbReference>
<dbReference type="PANTHER" id="PTHR43732">
    <property type="entry name" value="RIBOSE 5-PHOSPHATE ISOMERASE-RELATED"/>
    <property type="match status" value="1"/>
</dbReference>
<comment type="caution">
    <text evidence="7">The sequence shown here is derived from an EMBL/GenBank/DDBJ whole genome shotgun (WGS) entry which is preliminary data.</text>
</comment>
<keyword evidence="3 7" id="KW-0413">Isomerase</keyword>
<dbReference type="Proteomes" id="UP001206128">
    <property type="component" value="Unassembled WGS sequence"/>
</dbReference>
<evidence type="ECO:0000313" key="8">
    <source>
        <dbReference type="Proteomes" id="UP001206128"/>
    </source>
</evidence>